<dbReference type="EMBL" id="CP020715">
    <property type="protein sequence ID" value="ARJ06903.1"/>
    <property type="molecule type" value="Genomic_DNA"/>
</dbReference>
<gene>
    <name evidence="2" type="ORF">B5808_17975</name>
</gene>
<dbReference type="AlphaFoldDB" id="A0A1X9LNZ6"/>
<evidence type="ECO:0000259" key="1">
    <source>
        <dbReference type="Pfam" id="PF25355"/>
    </source>
</evidence>
<reference evidence="2 3" key="1">
    <citation type="submission" date="2017-04" db="EMBL/GenBank/DDBJ databases">
        <authorList>
            <person name="Afonso C.L."/>
            <person name="Miller P.J."/>
            <person name="Scott M.A."/>
            <person name="Spackman E."/>
            <person name="Goraichik I."/>
            <person name="Dimitrov K.M."/>
            <person name="Suarez D.L."/>
            <person name="Swayne D.E."/>
        </authorList>
    </citation>
    <scope>NUCLEOTIDE SEQUENCE [LARGE SCALE GENOMIC DNA]</scope>
    <source>
        <strain evidence="3">XA(T)</strain>
    </source>
</reference>
<dbReference type="RefSeq" id="WP_085021041.1">
    <property type="nucleotide sequence ID" value="NZ_BMHD01000001.1"/>
</dbReference>
<evidence type="ECO:0000313" key="3">
    <source>
        <dbReference type="Proteomes" id="UP000192775"/>
    </source>
</evidence>
<accession>A0A1X9LNZ6</accession>
<dbReference type="STRING" id="1619308.B5808_17975"/>
<sequence length="103" mass="11711">MGRILYGPQERQIEIEDRALTHVQLVIVAKLRRNESFTFSWAAPDDGTRATVWVHPSIPLQFQFDSIPTPSMNNRWLQDLNAGAARGDLRIGDEPDPDPSRSR</sequence>
<protein>
    <recommendedName>
        <fullName evidence="1">DUF7882 domain-containing protein</fullName>
    </recommendedName>
</protein>
<keyword evidence="3" id="KW-1185">Reference proteome</keyword>
<organism evidence="2 3">
    <name type="scientific">Cnuibacter physcomitrellae</name>
    <dbReference type="NCBI Taxonomy" id="1619308"/>
    <lineage>
        <taxon>Bacteria</taxon>
        <taxon>Bacillati</taxon>
        <taxon>Actinomycetota</taxon>
        <taxon>Actinomycetes</taxon>
        <taxon>Micrococcales</taxon>
        <taxon>Microbacteriaceae</taxon>
        <taxon>Cnuibacter</taxon>
    </lineage>
</organism>
<dbReference type="InterPro" id="IPR057204">
    <property type="entry name" value="DUF7882"/>
</dbReference>
<proteinExistence type="predicted"/>
<feature type="domain" description="DUF7882" evidence="1">
    <location>
        <begin position="1"/>
        <end position="89"/>
    </location>
</feature>
<name>A0A1X9LNZ6_9MICO</name>
<dbReference type="Proteomes" id="UP000192775">
    <property type="component" value="Chromosome"/>
</dbReference>
<dbReference type="Pfam" id="PF25355">
    <property type="entry name" value="DUF7882"/>
    <property type="match status" value="1"/>
</dbReference>
<evidence type="ECO:0000313" key="2">
    <source>
        <dbReference type="EMBL" id="ARJ06903.1"/>
    </source>
</evidence>
<dbReference type="KEGG" id="cphy:B5808_17975"/>